<dbReference type="Pfam" id="PF00081">
    <property type="entry name" value="Sod_Fe_N"/>
    <property type="match status" value="1"/>
</dbReference>
<dbReference type="SUPFAM" id="SSF54719">
    <property type="entry name" value="Fe,Mn superoxide dismutase (SOD), C-terminal domain"/>
    <property type="match status" value="1"/>
</dbReference>
<dbReference type="GO" id="GO:0046872">
    <property type="term" value="F:metal ion binding"/>
    <property type="evidence" value="ECO:0007669"/>
    <property type="project" value="UniProtKB-KW"/>
</dbReference>
<dbReference type="PIRSF" id="PIRSF000349">
    <property type="entry name" value="SODismutase"/>
    <property type="match status" value="1"/>
</dbReference>
<evidence type="ECO:0000313" key="9">
    <source>
        <dbReference type="EMBL" id="SMO34806.1"/>
    </source>
</evidence>
<feature type="binding site" evidence="5">
    <location>
        <position position="192"/>
    </location>
    <ligand>
        <name>Mn(2+)</name>
        <dbReference type="ChEBI" id="CHEBI:29035"/>
    </ligand>
</feature>
<evidence type="ECO:0000256" key="2">
    <source>
        <dbReference type="ARBA" id="ARBA00012682"/>
    </source>
</evidence>
<dbReference type="PROSITE" id="PS00088">
    <property type="entry name" value="SOD_MN"/>
    <property type="match status" value="1"/>
</dbReference>
<dbReference type="AlphaFoldDB" id="A0A521AJ21"/>
<comment type="similarity">
    <text evidence="1 6">Belongs to the iron/manganese superoxide dismutase family.</text>
</comment>
<dbReference type="PRINTS" id="PR01703">
    <property type="entry name" value="MNSODISMTASE"/>
</dbReference>
<dbReference type="SUPFAM" id="SSF46609">
    <property type="entry name" value="Fe,Mn superoxide dismutase (SOD), N-terminal domain"/>
    <property type="match status" value="1"/>
</dbReference>
<dbReference type="GO" id="GO:0004784">
    <property type="term" value="F:superoxide dismutase activity"/>
    <property type="evidence" value="ECO:0007669"/>
    <property type="project" value="UniProtKB-EC"/>
</dbReference>
<comment type="function">
    <text evidence="6">Destroys radicals which are normally produced within the cells and which are toxic to biological systems.</text>
</comment>
<protein>
    <recommendedName>
        <fullName evidence="2 6">Superoxide dismutase</fullName>
        <ecNumber evidence="2 6">1.15.1.1</ecNumber>
    </recommendedName>
</protein>
<proteinExistence type="inferred from homology"/>
<keyword evidence="10" id="KW-1185">Reference proteome</keyword>
<keyword evidence="3 5" id="KW-0479">Metal-binding</keyword>
<dbReference type="Proteomes" id="UP000319555">
    <property type="component" value="Unassembled WGS sequence"/>
</dbReference>
<feature type="domain" description="Manganese/iron superoxide dismutase N-terminal" evidence="7">
    <location>
        <begin position="31"/>
        <end position="117"/>
    </location>
</feature>
<feature type="binding site" evidence="5">
    <location>
        <position position="196"/>
    </location>
    <ligand>
        <name>Mn(2+)</name>
        <dbReference type="ChEBI" id="CHEBI:29035"/>
    </ligand>
</feature>
<keyword evidence="4 6" id="KW-0560">Oxidoreductase</keyword>
<feature type="binding site" evidence="5">
    <location>
        <position position="56"/>
    </location>
    <ligand>
        <name>Mn(2+)</name>
        <dbReference type="ChEBI" id="CHEBI:29035"/>
    </ligand>
</feature>
<evidence type="ECO:0000256" key="3">
    <source>
        <dbReference type="ARBA" id="ARBA00022723"/>
    </source>
</evidence>
<dbReference type="InterPro" id="IPR036324">
    <property type="entry name" value="Mn/Fe_SOD_N_sf"/>
</dbReference>
<accession>A0A521AJ21</accession>
<dbReference type="InterPro" id="IPR019832">
    <property type="entry name" value="Mn/Fe_SOD_C"/>
</dbReference>
<dbReference type="InterPro" id="IPR019831">
    <property type="entry name" value="Mn/Fe_SOD_N"/>
</dbReference>
<dbReference type="Gene3D" id="3.55.40.20">
    <property type="entry name" value="Iron/manganese superoxide dismutase, C-terminal domain"/>
    <property type="match status" value="1"/>
</dbReference>
<dbReference type="InterPro" id="IPR001189">
    <property type="entry name" value="Mn/Fe_SOD"/>
</dbReference>
<evidence type="ECO:0000259" key="8">
    <source>
        <dbReference type="Pfam" id="PF02777"/>
    </source>
</evidence>
<organism evidence="9 10">
    <name type="scientific">Ruegeria faecimaris</name>
    <dbReference type="NCBI Taxonomy" id="686389"/>
    <lineage>
        <taxon>Bacteria</taxon>
        <taxon>Pseudomonadati</taxon>
        <taxon>Pseudomonadota</taxon>
        <taxon>Alphaproteobacteria</taxon>
        <taxon>Rhodobacterales</taxon>
        <taxon>Roseobacteraceae</taxon>
        <taxon>Ruegeria</taxon>
    </lineage>
</organism>
<reference evidence="9 10" key="1">
    <citation type="submission" date="2017-05" db="EMBL/GenBank/DDBJ databases">
        <authorList>
            <person name="Varghese N."/>
            <person name="Submissions S."/>
        </authorList>
    </citation>
    <scope>NUCLEOTIDE SEQUENCE [LARGE SCALE GENOMIC DNA]</scope>
    <source>
        <strain evidence="9 10">DSM 28009</strain>
    </source>
</reference>
<evidence type="ECO:0000256" key="6">
    <source>
        <dbReference type="RuleBase" id="RU000414"/>
    </source>
</evidence>
<dbReference type="EMBL" id="FXTE01000001">
    <property type="protein sequence ID" value="SMO34806.1"/>
    <property type="molecule type" value="Genomic_DNA"/>
</dbReference>
<dbReference type="PANTHER" id="PTHR42769">
    <property type="entry name" value="SUPEROXIDE DISMUTASE"/>
    <property type="match status" value="1"/>
</dbReference>
<gene>
    <name evidence="9" type="ORF">SAMN06265380_101155</name>
</gene>
<dbReference type="Gene3D" id="1.10.287.990">
    <property type="entry name" value="Fe,Mn superoxide dismutase (SOD) domain"/>
    <property type="match status" value="1"/>
</dbReference>
<sequence>MISALDLRHLPKHLTFGNRNIHFQQGAEMAFELPDLPYAHDALAAKGMSAETLEFHHDLHHKAYVDNGNKLIAGTEWDGKSLEEIITGTYDANAVAQNGIFNNISQLWNHNQFWEMMGPGDNAMPGELEKALVECFGSVDEFKSQFSAAGAGQFGSGWAWLVKNADGSLAVTKTENGVNPLCFGQTALLGCDVWEHSYYIDFRNKRPVYLSNFLDNLVNWENVASRM</sequence>
<feature type="domain" description="Manganese/iron superoxide dismutase C-terminal" evidence="8">
    <location>
        <begin position="126"/>
        <end position="226"/>
    </location>
</feature>
<name>A0A521AJ21_9RHOB</name>
<evidence type="ECO:0000313" key="10">
    <source>
        <dbReference type="Proteomes" id="UP000319555"/>
    </source>
</evidence>
<dbReference type="Pfam" id="PF02777">
    <property type="entry name" value="Sod_Fe_C"/>
    <property type="match status" value="1"/>
</dbReference>
<evidence type="ECO:0000259" key="7">
    <source>
        <dbReference type="Pfam" id="PF00081"/>
    </source>
</evidence>
<evidence type="ECO:0000256" key="5">
    <source>
        <dbReference type="PIRSR" id="PIRSR000349-1"/>
    </source>
</evidence>
<dbReference type="PANTHER" id="PTHR42769:SF3">
    <property type="entry name" value="SUPEROXIDE DISMUTASE [FE] 2, CHLOROPLASTIC"/>
    <property type="match status" value="1"/>
</dbReference>
<evidence type="ECO:0000256" key="1">
    <source>
        <dbReference type="ARBA" id="ARBA00008714"/>
    </source>
</evidence>
<evidence type="ECO:0000256" key="4">
    <source>
        <dbReference type="ARBA" id="ARBA00023002"/>
    </source>
</evidence>
<dbReference type="InterPro" id="IPR036314">
    <property type="entry name" value="SOD_C_sf"/>
</dbReference>
<comment type="catalytic activity">
    <reaction evidence="6">
        <text>2 superoxide + 2 H(+) = H2O2 + O2</text>
        <dbReference type="Rhea" id="RHEA:20696"/>
        <dbReference type="ChEBI" id="CHEBI:15378"/>
        <dbReference type="ChEBI" id="CHEBI:15379"/>
        <dbReference type="ChEBI" id="CHEBI:16240"/>
        <dbReference type="ChEBI" id="CHEBI:18421"/>
        <dbReference type="EC" id="1.15.1.1"/>
    </reaction>
</comment>
<dbReference type="EC" id="1.15.1.1" evidence="2 6"/>
<feature type="binding site" evidence="5">
    <location>
        <position position="110"/>
    </location>
    <ligand>
        <name>Mn(2+)</name>
        <dbReference type="ChEBI" id="CHEBI:29035"/>
    </ligand>
</feature>
<dbReference type="InterPro" id="IPR019833">
    <property type="entry name" value="Mn/Fe_SOD_BS"/>
</dbReference>